<name>A0A811R538_9POAL</name>
<keyword evidence="1" id="KW-0479">Metal-binding</keyword>
<dbReference type="AlphaFoldDB" id="A0A811R538"/>
<feature type="region of interest" description="Disordered" evidence="5">
    <location>
        <begin position="402"/>
        <end position="423"/>
    </location>
</feature>
<keyword evidence="8" id="KW-1185">Reference proteome</keyword>
<feature type="region of interest" description="Disordered" evidence="5">
    <location>
        <begin position="359"/>
        <end position="380"/>
    </location>
</feature>
<evidence type="ECO:0000313" key="8">
    <source>
        <dbReference type="Proteomes" id="UP000604825"/>
    </source>
</evidence>
<accession>A0A811R538</accession>
<proteinExistence type="predicted"/>
<dbReference type="PANTHER" id="PTHR31973:SF188">
    <property type="entry name" value="POLYPROTEIN, PUTATIVE-RELATED"/>
    <property type="match status" value="1"/>
</dbReference>
<dbReference type="SMART" id="SM00575">
    <property type="entry name" value="ZnF_PMZ"/>
    <property type="match status" value="1"/>
</dbReference>
<reference evidence="7" key="1">
    <citation type="submission" date="2020-10" db="EMBL/GenBank/DDBJ databases">
        <authorList>
            <person name="Han B."/>
            <person name="Lu T."/>
            <person name="Zhao Q."/>
            <person name="Huang X."/>
            <person name="Zhao Y."/>
        </authorList>
    </citation>
    <scope>NUCLEOTIDE SEQUENCE</scope>
</reference>
<dbReference type="GO" id="GO:0008270">
    <property type="term" value="F:zinc ion binding"/>
    <property type="evidence" value="ECO:0007669"/>
    <property type="project" value="UniProtKB-KW"/>
</dbReference>
<comment type="caution">
    <text evidence="7">The sequence shown here is derived from an EMBL/GenBank/DDBJ whole genome shotgun (WGS) entry which is preliminary data.</text>
</comment>
<evidence type="ECO:0000256" key="2">
    <source>
        <dbReference type="ARBA" id="ARBA00022771"/>
    </source>
</evidence>
<dbReference type="Pfam" id="PF04434">
    <property type="entry name" value="SWIM"/>
    <property type="match status" value="1"/>
</dbReference>
<keyword evidence="2 4" id="KW-0863">Zinc-finger</keyword>
<dbReference type="Proteomes" id="UP000604825">
    <property type="component" value="Unassembled WGS sequence"/>
</dbReference>
<keyword evidence="3" id="KW-0862">Zinc</keyword>
<dbReference type="InterPro" id="IPR007527">
    <property type="entry name" value="Znf_SWIM"/>
</dbReference>
<feature type="compositionally biased region" description="Basic residues" evidence="5">
    <location>
        <begin position="360"/>
        <end position="380"/>
    </location>
</feature>
<evidence type="ECO:0000256" key="4">
    <source>
        <dbReference type="PROSITE-ProRule" id="PRU00325"/>
    </source>
</evidence>
<gene>
    <name evidence="7" type="ORF">NCGR_LOCUS48463</name>
</gene>
<dbReference type="PROSITE" id="PS50966">
    <property type="entry name" value="ZF_SWIM"/>
    <property type="match status" value="1"/>
</dbReference>
<evidence type="ECO:0000259" key="6">
    <source>
        <dbReference type="PROSITE" id="PS50966"/>
    </source>
</evidence>
<evidence type="ECO:0000256" key="1">
    <source>
        <dbReference type="ARBA" id="ARBA00022723"/>
    </source>
</evidence>
<organism evidence="7 8">
    <name type="scientific">Miscanthus lutarioriparius</name>
    <dbReference type="NCBI Taxonomy" id="422564"/>
    <lineage>
        <taxon>Eukaryota</taxon>
        <taxon>Viridiplantae</taxon>
        <taxon>Streptophyta</taxon>
        <taxon>Embryophyta</taxon>
        <taxon>Tracheophyta</taxon>
        <taxon>Spermatophyta</taxon>
        <taxon>Magnoliopsida</taxon>
        <taxon>Liliopsida</taxon>
        <taxon>Poales</taxon>
        <taxon>Poaceae</taxon>
        <taxon>PACMAD clade</taxon>
        <taxon>Panicoideae</taxon>
        <taxon>Andropogonodae</taxon>
        <taxon>Andropogoneae</taxon>
        <taxon>Saccharinae</taxon>
        <taxon>Miscanthus</taxon>
    </lineage>
</organism>
<dbReference type="PANTHER" id="PTHR31973">
    <property type="entry name" value="POLYPROTEIN, PUTATIVE-RELATED"/>
    <property type="match status" value="1"/>
</dbReference>
<dbReference type="InterPro" id="IPR006564">
    <property type="entry name" value="Znf_PMZ"/>
</dbReference>
<dbReference type="OrthoDB" id="670150at2759"/>
<evidence type="ECO:0000256" key="5">
    <source>
        <dbReference type="SAM" id="MobiDB-lite"/>
    </source>
</evidence>
<sequence>MVMESPRFLSDIFPEEHADLSWVPDGMDPNSSYRFAARVGAFIKLTQDGKREYCDACNIAKILDRDTTNWNDLLLEIGTEIQLDSKHKLRVTYWDNMSRSYEEIDSDNKLLHAIDMRLHQAIGSPPGLVISIDASKGIDYDVIQVFKNGVEHRECMRHLVANFQKRFRGEVFEKHLWPACRAFQRHSWIRDEKSLPVVDIMDRIRQLCMDKMFLRRKIAKKLKDKILPNVMKDLNARSRGLKYMWRYAYKDGGRDNEMLGEVEGVTRDLVHWRHTVDLQERKCTCRRWQVTGLPCTHALCVITSIRGCNIDGSVHEYYSITKFKKAYQKCVKPMADRKQWPQVNLEFKLWPPILKPAAGRPRKRRLKSAAKGGSRKRTTRCKRCKQLGHMAKICNEYVYDSDAPPPAAPKPKRKRGKKSVTYDKEAAGTRIIYTN</sequence>
<evidence type="ECO:0000313" key="7">
    <source>
        <dbReference type="EMBL" id="CAD6265158.1"/>
    </source>
</evidence>
<evidence type="ECO:0000256" key="3">
    <source>
        <dbReference type="ARBA" id="ARBA00022833"/>
    </source>
</evidence>
<feature type="domain" description="SWIM-type" evidence="6">
    <location>
        <begin position="274"/>
        <end position="306"/>
    </location>
</feature>
<dbReference type="EMBL" id="CAJGYO010000013">
    <property type="protein sequence ID" value="CAD6265158.1"/>
    <property type="molecule type" value="Genomic_DNA"/>
</dbReference>
<protein>
    <recommendedName>
        <fullName evidence="6">SWIM-type domain-containing protein</fullName>
    </recommendedName>
</protein>